<dbReference type="KEGG" id="dalk:DSCA_56900"/>
<dbReference type="InterPro" id="IPR016071">
    <property type="entry name" value="Staphylococal_nuclease_OB-fold"/>
</dbReference>
<keyword evidence="3" id="KW-0378">Hydrolase</keyword>
<name>A0A5K7YTZ0_9BACT</name>
<dbReference type="Pfam" id="PF00565">
    <property type="entry name" value="SNase"/>
    <property type="match status" value="1"/>
</dbReference>
<feature type="domain" description="TNase-like" evidence="4">
    <location>
        <begin position="1"/>
        <end position="117"/>
    </location>
</feature>
<dbReference type="Proteomes" id="UP000427906">
    <property type="component" value="Chromosome"/>
</dbReference>
<reference evidence="5 6" key="1">
    <citation type="submission" date="2019-11" db="EMBL/GenBank/DDBJ databases">
        <title>Comparative genomics of hydrocarbon-degrading Desulfosarcina strains.</title>
        <authorList>
            <person name="Watanabe M."/>
            <person name="Kojima H."/>
            <person name="Fukui M."/>
        </authorList>
    </citation>
    <scope>NUCLEOTIDE SEQUENCE [LARGE SCALE GENOMIC DNA]</scope>
    <source>
        <strain evidence="5 6">PL12</strain>
    </source>
</reference>
<sequence length="132" mass="14803">MYDGDTLSVSVQGERVSVRLYGIDAPESGQDGNVSATRFLKRLIWEHPLEIKVVEIDRIGRSHAIVTRRGKDTSVNAAMVANGYSWVNPGRCRVEACASWKKLESHARKYKLGIWSGFDLVPPWEFKLQGGQ</sequence>
<protein>
    <recommendedName>
        <fullName evidence="4">TNase-like domain-containing protein</fullName>
    </recommendedName>
</protein>
<dbReference type="GO" id="GO:0016787">
    <property type="term" value="F:hydrolase activity"/>
    <property type="evidence" value="ECO:0007669"/>
    <property type="project" value="UniProtKB-KW"/>
</dbReference>
<dbReference type="AlphaFoldDB" id="A0A5K7YTZ0"/>
<evidence type="ECO:0000259" key="4">
    <source>
        <dbReference type="PROSITE" id="PS50830"/>
    </source>
</evidence>
<dbReference type="PANTHER" id="PTHR12302:SF3">
    <property type="entry name" value="SERINE_THREONINE-PROTEIN KINASE 31"/>
    <property type="match status" value="1"/>
</dbReference>
<dbReference type="RefSeq" id="WP_167527985.1">
    <property type="nucleotide sequence ID" value="NZ_AP021874.1"/>
</dbReference>
<dbReference type="PROSITE" id="PS50830">
    <property type="entry name" value="TNASE_3"/>
    <property type="match status" value="1"/>
</dbReference>
<dbReference type="InterPro" id="IPR035437">
    <property type="entry name" value="SNase_OB-fold_sf"/>
</dbReference>
<keyword evidence="6" id="KW-1185">Reference proteome</keyword>
<dbReference type="PANTHER" id="PTHR12302">
    <property type="entry name" value="EBNA2 BINDING PROTEIN P100"/>
    <property type="match status" value="1"/>
</dbReference>
<keyword evidence="1" id="KW-0540">Nuclease</keyword>
<dbReference type="SMART" id="SM00318">
    <property type="entry name" value="SNc"/>
    <property type="match status" value="1"/>
</dbReference>
<dbReference type="InterPro" id="IPR002071">
    <property type="entry name" value="Thermonucl_AS"/>
</dbReference>
<evidence type="ECO:0000256" key="1">
    <source>
        <dbReference type="ARBA" id="ARBA00022722"/>
    </source>
</evidence>
<dbReference type="EMBL" id="AP021874">
    <property type="protein sequence ID" value="BBO71760.1"/>
    <property type="molecule type" value="Genomic_DNA"/>
</dbReference>
<dbReference type="Gene3D" id="2.40.50.90">
    <property type="match status" value="1"/>
</dbReference>
<evidence type="ECO:0000313" key="6">
    <source>
        <dbReference type="Proteomes" id="UP000427906"/>
    </source>
</evidence>
<keyword evidence="2" id="KW-0255">Endonuclease</keyword>
<evidence type="ECO:0000256" key="2">
    <source>
        <dbReference type="ARBA" id="ARBA00022759"/>
    </source>
</evidence>
<evidence type="ECO:0000256" key="3">
    <source>
        <dbReference type="ARBA" id="ARBA00022801"/>
    </source>
</evidence>
<dbReference type="GO" id="GO:0004519">
    <property type="term" value="F:endonuclease activity"/>
    <property type="evidence" value="ECO:0007669"/>
    <property type="project" value="UniProtKB-KW"/>
</dbReference>
<dbReference type="PROSITE" id="PS01123">
    <property type="entry name" value="TNASE_1"/>
    <property type="match status" value="1"/>
</dbReference>
<evidence type="ECO:0000313" key="5">
    <source>
        <dbReference type="EMBL" id="BBO71760.1"/>
    </source>
</evidence>
<proteinExistence type="predicted"/>
<dbReference type="SUPFAM" id="SSF50199">
    <property type="entry name" value="Staphylococcal nuclease"/>
    <property type="match status" value="1"/>
</dbReference>
<accession>A0A5K7YTZ0</accession>
<gene>
    <name evidence="5" type="ORF">DSCA_56900</name>
</gene>
<organism evidence="5 6">
    <name type="scientific">Desulfosarcina alkanivorans</name>
    <dbReference type="NCBI Taxonomy" id="571177"/>
    <lineage>
        <taxon>Bacteria</taxon>
        <taxon>Pseudomonadati</taxon>
        <taxon>Thermodesulfobacteriota</taxon>
        <taxon>Desulfobacteria</taxon>
        <taxon>Desulfobacterales</taxon>
        <taxon>Desulfosarcinaceae</taxon>
        <taxon>Desulfosarcina</taxon>
    </lineage>
</organism>
<dbReference type="GO" id="GO:0003676">
    <property type="term" value="F:nucleic acid binding"/>
    <property type="evidence" value="ECO:0007669"/>
    <property type="project" value="InterPro"/>
</dbReference>